<reference evidence="2 3" key="1">
    <citation type="journal article" date="2018" name="Mol. Biol. Evol.">
        <title>Analysis of the draft genome of the red seaweed Gracilariopsis chorda provides insights into genome size evolution in Rhodophyta.</title>
        <authorList>
            <person name="Lee J."/>
            <person name="Yang E.C."/>
            <person name="Graf L."/>
            <person name="Yang J.H."/>
            <person name="Qiu H."/>
            <person name="Zel Zion U."/>
            <person name="Chan C.X."/>
            <person name="Stephens T.G."/>
            <person name="Weber A.P.M."/>
            <person name="Boo G.H."/>
            <person name="Boo S.M."/>
            <person name="Kim K.M."/>
            <person name="Shin Y."/>
            <person name="Jung M."/>
            <person name="Lee S.J."/>
            <person name="Yim H.S."/>
            <person name="Lee J.H."/>
            <person name="Bhattacharya D."/>
            <person name="Yoon H.S."/>
        </authorList>
    </citation>
    <scope>NUCLEOTIDE SEQUENCE [LARGE SCALE GENOMIC DNA]</scope>
    <source>
        <strain evidence="2 3">SKKU-2015</strain>
        <tissue evidence="2">Whole body</tissue>
    </source>
</reference>
<dbReference type="PANTHER" id="PTHR15615">
    <property type="match status" value="1"/>
</dbReference>
<dbReference type="InterPro" id="IPR036915">
    <property type="entry name" value="Cyclin-like_sf"/>
</dbReference>
<sequence length="296" mass="33375">MEFCFPAQSLKRPLHRDHPPTDDALLSLRAKRPRHSDSYTPNSAISLVSQSDLSESPSFTPHQTHHSPSFHYSLSAASPPHHHIYPSSPSFSPSFSPSPQPQPLQPYPEHQFLHHHDWNDDQLVSALCAHLSAVCHRNEQAADTPHTTNSDKYHHFFSQYRQPFHLTFYVTRLVQYSNTSPSAFILALIYLEKVKSVAPQLALTDMNLHRLVSTALVLAIKYLDDQVFSNAYYARVAGVTTAEINQLELSMLTLLNWQLSVSTSTFSAHQHNLLQQLHQCRNNNSSLSSHSIATAV</sequence>
<protein>
    <submittedName>
        <fullName evidence="2">Cyclin-P3-1</fullName>
    </submittedName>
</protein>
<accession>A0A2V3IT02</accession>
<dbReference type="CDD" id="cd20558">
    <property type="entry name" value="CYCLIN_ScPCL7-like"/>
    <property type="match status" value="1"/>
</dbReference>
<dbReference type="GO" id="GO:0019901">
    <property type="term" value="F:protein kinase binding"/>
    <property type="evidence" value="ECO:0007669"/>
    <property type="project" value="InterPro"/>
</dbReference>
<dbReference type="InterPro" id="IPR013922">
    <property type="entry name" value="Cyclin_PHO80-like"/>
</dbReference>
<evidence type="ECO:0000256" key="1">
    <source>
        <dbReference type="SAM" id="MobiDB-lite"/>
    </source>
</evidence>
<dbReference type="SUPFAM" id="SSF47954">
    <property type="entry name" value="Cyclin-like"/>
    <property type="match status" value="1"/>
</dbReference>
<keyword evidence="3" id="KW-1185">Reference proteome</keyword>
<feature type="region of interest" description="Disordered" evidence="1">
    <location>
        <begin position="1"/>
        <end position="23"/>
    </location>
</feature>
<dbReference type="OrthoDB" id="5671at2759"/>
<feature type="region of interest" description="Disordered" evidence="1">
    <location>
        <begin position="87"/>
        <end position="109"/>
    </location>
</feature>
<evidence type="ECO:0000313" key="2">
    <source>
        <dbReference type="EMBL" id="PXF45232.1"/>
    </source>
</evidence>
<dbReference type="PANTHER" id="PTHR15615:SF108">
    <property type="entry name" value="PROTEIN CNPPD1"/>
    <property type="match status" value="1"/>
</dbReference>
<proteinExistence type="predicted"/>
<dbReference type="Pfam" id="PF08613">
    <property type="entry name" value="Cyclin"/>
    <property type="match status" value="1"/>
</dbReference>
<name>A0A2V3IT02_9FLOR</name>
<evidence type="ECO:0000313" key="3">
    <source>
        <dbReference type="Proteomes" id="UP000247409"/>
    </source>
</evidence>
<dbReference type="STRING" id="448386.A0A2V3IT02"/>
<feature type="compositionally biased region" description="Pro residues" evidence="1">
    <location>
        <begin position="96"/>
        <end position="106"/>
    </location>
</feature>
<dbReference type="Gene3D" id="1.10.472.10">
    <property type="entry name" value="Cyclin-like"/>
    <property type="match status" value="1"/>
</dbReference>
<comment type="caution">
    <text evidence="2">The sequence shown here is derived from an EMBL/GenBank/DDBJ whole genome shotgun (WGS) entry which is preliminary data.</text>
</comment>
<organism evidence="2 3">
    <name type="scientific">Gracilariopsis chorda</name>
    <dbReference type="NCBI Taxonomy" id="448386"/>
    <lineage>
        <taxon>Eukaryota</taxon>
        <taxon>Rhodophyta</taxon>
        <taxon>Florideophyceae</taxon>
        <taxon>Rhodymeniophycidae</taxon>
        <taxon>Gracilariales</taxon>
        <taxon>Gracilariaceae</taxon>
        <taxon>Gracilariopsis</taxon>
    </lineage>
</organism>
<feature type="region of interest" description="Disordered" evidence="1">
    <location>
        <begin position="50"/>
        <end position="73"/>
    </location>
</feature>
<gene>
    <name evidence="2" type="ORF">BWQ96_04998</name>
</gene>
<feature type="compositionally biased region" description="Polar residues" evidence="1">
    <location>
        <begin position="50"/>
        <end position="72"/>
    </location>
</feature>
<dbReference type="AlphaFoldDB" id="A0A2V3IT02"/>
<dbReference type="Proteomes" id="UP000247409">
    <property type="component" value="Unassembled WGS sequence"/>
</dbReference>
<dbReference type="EMBL" id="NBIV01000066">
    <property type="protein sequence ID" value="PXF45232.1"/>
    <property type="molecule type" value="Genomic_DNA"/>
</dbReference>